<name>A0AAW1VDZ7_9CUCU</name>
<comment type="caution">
    <text evidence="1">The sequence shown here is derived from an EMBL/GenBank/DDBJ whole genome shotgun (WGS) entry which is preliminary data.</text>
</comment>
<reference evidence="1 2" key="1">
    <citation type="submission" date="2023-03" db="EMBL/GenBank/DDBJ databases">
        <title>Genome insight into feeding habits of ladybird beetles.</title>
        <authorList>
            <person name="Li H.-S."/>
            <person name="Huang Y.-H."/>
            <person name="Pang H."/>
        </authorList>
    </citation>
    <scope>NUCLEOTIDE SEQUENCE [LARGE SCALE GENOMIC DNA]</scope>
    <source>
        <strain evidence="1">SYSU_2023b</strain>
        <tissue evidence="1">Whole body</tissue>
    </source>
</reference>
<protein>
    <recommendedName>
        <fullName evidence="3">Reverse transcriptase domain-containing protein</fullName>
    </recommendedName>
</protein>
<evidence type="ECO:0000313" key="1">
    <source>
        <dbReference type="EMBL" id="KAK9893095.1"/>
    </source>
</evidence>
<dbReference type="AlphaFoldDB" id="A0AAW1VDZ7"/>
<evidence type="ECO:0000313" key="2">
    <source>
        <dbReference type="Proteomes" id="UP001431783"/>
    </source>
</evidence>
<proteinExistence type="predicted"/>
<sequence length="164" mass="18429">MYAADTNFISSSVDIGNFPLHWKEALHTFDDWCCLNGLILNESKTECIAFSHGRSHIMVPSERFKENRLSLHNSCGRNILFIYSSAKPAIISAANPQKLLNSVNPDRMQISKFVATWDDRAVVRKGRVRLACCQPASAEIPVNHDLSTIEVLFPVNVEFYTSSL</sequence>
<dbReference type="EMBL" id="JARQZJ010000148">
    <property type="protein sequence ID" value="KAK9893095.1"/>
    <property type="molecule type" value="Genomic_DNA"/>
</dbReference>
<evidence type="ECO:0008006" key="3">
    <source>
        <dbReference type="Google" id="ProtNLM"/>
    </source>
</evidence>
<gene>
    <name evidence="1" type="ORF">WA026_023723</name>
</gene>
<accession>A0AAW1VDZ7</accession>
<organism evidence="1 2">
    <name type="scientific">Henosepilachna vigintioctopunctata</name>
    <dbReference type="NCBI Taxonomy" id="420089"/>
    <lineage>
        <taxon>Eukaryota</taxon>
        <taxon>Metazoa</taxon>
        <taxon>Ecdysozoa</taxon>
        <taxon>Arthropoda</taxon>
        <taxon>Hexapoda</taxon>
        <taxon>Insecta</taxon>
        <taxon>Pterygota</taxon>
        <taxon>Neoptera</taxon>
        <taxon>Endopterygota</taxon>
        <taxon>Coleoptera</taxon>
        <taxon>Polyphaga</taxon>
        <taxon>Cucujiformia</taxon>
        <taxon>Coccinelloidea</taxon>
        <taxon>Coccinellidae</taxon>
        <taxon>Epilachninae</taxon>
        <taxon>Epilachnini</taxon>
        <taxon>Henosepilachna</taxon>
    </lineage>
</organism>
<keyword evidence="2" id="KW-1185">Reference proteome</keyword>
<dbReference type="Proteomes" id="UP001431783">
    <property type="component" value="Unassembled WGS sequence"/>
</dbReference>